<dbReference type="Gene3D" id="3.40.630.30">
    <property type="match status" value="1"/>
</dbReference>
<dbReference type="Pfam" id="PF00583">
    <property type="entry name" value="Acetyltransf_1"/>
    <property type="match status" value="1"/>
</dbReference>
<feature type="domain" description="N-acetyltransferase" evidence="1">
    <location>
        <begin position="8"/>
        <end position="173"/>
    </location>
</feature>
<dbReference type="SUPFAM" id="SSF55729">
    <property type="entry name" value="Acyl-CoA N-acyltransferases (Nat)"/>
    <property type="match status" value="1"/>
</dbReference>
<dbReference type="GO" id="GO:0016747">
    <property type="term" value="F:acyltransferase activity, transferring groups other than amino-acyl groups"/>
    <property type="evidence" value="ECO:0007669"/>
    <property type="project" value="InterPro"/>
</dbReference>
<dbReference type="AlphaFoldDB" id="A0A6J4RXJ1"/>
<reference evidence="2" key="1">
    <citation type="submission" date="2020-02" db="EMBL/GenBank/DDBJ databases">
        <authorList>
            <person name="Meier V. D."/>
        </authorList>
    </citation>
    <scope>NUCLEOTIDE SEQUENCE</scope>
    <source>
        <strain evidence="2">AVDCRST_MAG02</strain>
    </source>
</reference>
<gene>
    <name evidence="2" type="ORF">AVDCRST_MAG02-4885</name>
</gene>
<evidence type="ECO:0000259" key="1">
    <source>
        <dbReference type="PROSITE" id="PS51186"/>
    </source>
</evidence>
<evidence type="ECO:0000313" key="2">
    <source>
        <dbReference type="EMBL" id="CAA9484505.1"/>
    </source>
</evidence>
<dbReference type="InterPro" id="IPR000182">
    <property type="entry name" value="GNAT_dom"/>
</dbReference>
<dbReference type="PROSITE" id="PS51186">
    <property type="entry name" value="GNAT"/>
    <property type="match status" value="1"/>
</dbReference>
<dbReference type="InterPro" id="IPR016181">
    <property type="entry name" value="Acyl_CoA_acyltransferase"/>
</dbReference>
<proteinExistence type="predicted"/>
<name>A0A6J4RXJ1_9ACTN</name>
<protein>
    <recommendedName>
        <fullName evidence="1">N-acetyltransferase domain-containing protein</fullName>
    </recommendedName>
</protein>
<organism evidence="2">
    <name type="scientific">uncultured Rubrobacteraceae bacterium</name>
    <dbReference type="NCBI Taxonomy" id="349277"/>
    <lineage>
        <taxon>Bacteria</taxon>
        <taxon>Bacillati</taxon>
        <taxon>Actinomycetota</taxon>
        <taxon>Rubrobacteria</taxon>
        <taxon>Rubrobacterales</taxon>
        <taxon>Rubrobacteraceae</taxon>
        <taxon>environmental samples</taxon>
    </lineage>
</organism>
<accession>A0A6J4RXJ1</accession>
<dbReference type="EMBL" id="CADCVH010000132">
    <property type="protein sequence ID" value="CAA9484505.1"/>
    <property type="molecule type" value="Genomic_DNA"/>
</dbReference>
<sequence length="178" mass="18890">MTGAIEAARARPPDLGTVLSILDSILEEAAPWLASRGTRQWEPGTLSHGRIGLRIGRGEVYLFVLGGPAVGTLVLQWSDEETWGDVPDDVPDDDAGCVRGLAVRREGAGKGLGRELLRRAEVRVADAGRAYLRPDCGAENRAPNDYYAGAGFRCRGRARVCGVEVSLYEKTVGAAAGG</sequence>